<evidence type="ECO:0000313" key="1">
    <source>
        <dbReference type="EMBL" id="CAJ1970794.1"/>
    </source>
</evidence>
<dbReference type="AlphaFoldDB" id="A0AA86VU75"/>
<proteinExistence type="predicted"/>
<dbReference type="EMBL" id="OY731405">
    <property type="protein sequence ID" value="CAJ1970794.1"/>
    <property type="molecule type" value="Genomic_DNA"/>
</dbReference>
<accession>A0AA86VU75</accession>
<name>A0AA86VU75_9FABA</name>
<protein>
    <submittedName>
        <fullName evidence="1">Uncharacterized protein</fullName>
    </submittedName>
</protein>
<dbReference type="Gramene" id="rna-AYBTSS11_LOCUS22783">
    <property type="protein sequence ID" value="CAJ1970794.1"/>
    <property type="gene ID" value="gene-AYBTSS11_LOCUS22783"/>
</dbReference>
<reference evidence="1" key="1">
    <citation type="submission" date="2023-10" db="EMBL/GenBank/DDBJ databases">
        <authorList>
            <person name="Domelevo Entfellner J.-B."/>
        </authorList>
    </citation>
    <scope>NUCLEOTIDE SEQUENCE</scope>
</reference>
<keyword evidence="2" id="KW-1185">Reference proteome</keyword>
<evidence type="ECO:0000313" key="2">
    <source>
        <dbReference type="Proteomes" id="UP001189624"/>
    </source>
</evidence>
<organism evidence="1 2">
    <name type="scientific">Sphenostylis stenocarpa</name>
    <dbReference type="NCBI Taxonomy" id="92480"/>
    <lineage>
        <taxon>Eukaryota</taxon>
        <taxon>Viridiplantae</taxon>
        <taxon>Streptophyta</taxon>
        <taxon>Embryophyta</taxon>
        <taxon>Tracheophyta</taxon>
        <taxon>Spermatophyta</taxon>
        <taxon>Magnoliopsida</taxon>
        <taxon>eudicotyledons</taxon>
        <taxon>Gunneridae</taxon>
        <taxon>Pentapetalae</taxon>
        <taxon>rosids</taxon>
        <taxon>fabids</taxon>
        <taxon>Fabales</taxon>
        <taxon>Fabaceae</taxon>
        <taxon>Papilionoideae</taxon>
        <taxon>50 kb inversion clade</taxon>
        <taxon>NPAAA clade</taxon>
        <taxon>indigoferoid/millettioid clade</taxon>
        <taxon>Phaseoleae</taxon>
        <taxon>Sphenostylis</taxon>
    </lineage>
</organism>
<gene>
    <name evidence="1" type="ORF">AYBTSS11_LOCUS22783</name>
</gene>
<dbReference type="Proteomes" id="UP001189624">
    <property type="component" value="Chromosome 8"/>
</dbReference>
<sequence>MKPGSSTISSFWKFWMETLRLLKSQNSGSGNISSFGKFLMEKLRHIANDARTETMEKAMLVDAKAERVDKDKMPRLSTASVTRTAQKH</sequence>